<dbReference type="RefSeq" id="WP_011968759.1">
    <property type="nucleotide sequence ID" value="NZ_CP073279.1"/>
</dbReference>
<dbReference type="Proteomes" id="UP000631418">
    <property type="component" value="Unassembled WGS sequence"/>
</dbReference>
<evidence type="ECO:0000259" key="9">
    <source>
        <dbReference type="Pfam" id="PF19269"/>
    </source>
</evidence>
<dbReference type="AlphaFoldDB" id="A0AAE2V417"/>
<protein>
    <recommendedName>
        <fullName evidence="7">Glutamate--tRNA ligase</fullName>
        <ecNumber evidence="7">6.1.1.17</ecNumber>
    </recommendedName>
    <alternativeName>
        <fullName evidence="7">Glutamyl-tRNA synthetase</fullName>
        <shortName evidence="7">GluRS</shortName>
    </alternativeName>
</protein>
<dbReference type="PANTHER" id="PTHR43311:SF2">
    <property type="entry name" value="GLUTAMATE--TRNA LIGASE, MITOCHONDRIAL-RELATED"/>
    <property type="match status" value="1"/>
</dbReference>
<name>A0AAE2V417_CLOBE</name>
<evidence type="ECO:0000313" key="10">
    <source>
        <dbReference type="EMBL" id="MBF7812021.1"/>
    </source>
</evidence>
<evidence type="ECO:0000259" key="8">
    <source>
        <dbReference type="Pfam" id="PF00749"/>
    </source>
</evidence>
<dbReference type="GO" id="GO:0005524">
    <property type="term" value="F:ATP binding"/>
    <property type="evidence" value="ECO:0007669"/>
    <property type="project" value="UniProtKB-UniRule"/>
</dbReference>
<gene>
    <name evidence="7" type="primary">gltX</name>
    <name evidence="10" type="ORF">IS491_25865</name>
</gene>
<proteinExistence type="inferred from homology"/>
<evidence type="ECO:0000256" key="1">
    <source>
        <dbReference type="ARBA" id="ARBA00007894"/>
    </source>
</evidence>
<dbReference type="InterPro" id="IPR020751">
    <property type="entry name" value="aa-tRNA-synth_I_codon-bd_sub2"/>
</dbReference>
<comment type="caution">
    <text evidence="7">Lacks conserved residue(s) required for the propagation of feature annotation.</text>
</comment>
<keyword evidence="3 7" id="KW-0547">Nucleotide-binding</keyword>
<dbReference type="Gene3D" id="1.10.10.350">
    <property type="match status" value="1"/>
</dbReference>
<dbReference type="SMR" id="A0AAE2V417"/>
<dbReference type="InterPro" id="IPR049940">
    <property type="entry name" value="GluQ/Sye"/>
</dbReference>
<dbReference type="SUPFAM" id="SSF52374">
    <property type="entry name" value="Nucleotidylyl transferase"/>
    <property type="match status" value="1"/>
</dbReference>
<dbReference type="GO" id="GO:0006424">
    <property type="term" value="P:glutamyl-tRNA aminoacylation"/>
    <property type="evidence" value="ECO:0007669"/>
    <property type="project" value="UniProtKB-UniRule"/>
</dbReference>
<dbReference type="InterPro" id="IPR020058">
    <property type="entry name" value="Glu/Gln-tRNA-synth_Ib_cat-dom"/>
</dbReference>
<feature type="binding site" evidence="7">
    <location>
        <position position="296"/>
    </location>
    <ligand>
        <name>ATP</name>
        <dbReference type="ChEBI" id="CHEBI:30616"/>
    </ligand>
</feature>
<dbReference type="InterPro" id="IPR014729">
    <property type="entry name" value="Rossmann-like_a/b/a_fold"/>
</dbReference>
<comment type="catalytic activity">
    <reaction evidence="7">
        <text>tRNA(Glu) + L-glutamate + ATP = L-glutamyl-tRNA(Glu) + AMP + diphosphate</text>
        <dbReference type="Rhea" id="RHEA:23540"/>
        <dbReference type="Rhea" id="RHEA-COMP:9663"/>
        <dbReference type="Rhea" id="RHEA-COMP:9680"/>
        <dbReference type="ChEBI" id="CHEBI:29985"/>
        <dbReference type="ChEBI" id="CHEBI:30616"/>
        <dbReference type="ChEBI" id="CHEBI:33019"/>
        <dbReference type="ChEBI" id="CHEBI:78442"/>
        <dbReference type="ChEBI" id="CHEBI:78520"/>
        <dbReference type="ChEBI" id="CHEBI:456215"/>
        <dbReference type="EC" id="6.1.1.17"/>
    </reaction>
</comment>
<dbReference type="InterPro" id="IPR045462">
    <property type="entry name" value="aa-tRNA-synth_I_cd-bd"/>
</dbReference>
<dbReference type="InterPro" id="IPR000924">
    <property type="entry name" value="Glu/Gln-tRNA-synth"/>
</dbReference>
<keyword evidence="4 7" id="KW-0067">ATP-binding</keyword>
<sequence length="553" mass="63868">MSFEKLADIIFGNVEHTTEYYVEKYPKRSLKEGARVTRYAPSPTGFQHIGGVFAALINERLASQSEGVFYLRIEDTDQKREVEGAIEDTIATMHNFGMDFSEGMTGEETSKGEYGPYRQSQRAEIYNTFAKDLLIKGLAYPDFCTPEELAQLRERQIANKITPGYYGEYAKFRNITEEEAIKRIENGEKYIIRLKSPGNPEKRVEFHDLIKGDISFPENNQDVVLIKGDGLPTYHFAHAIDDYLMRTTDVIRGEEWLSSLPIHVQLFEVLGFEAPRYAHIPTIMKQDGGSKRKLSKRKDAEAAVSYYKEVGFPVVTVIEYLLNIVNSTYEEWRAENPKADYHEFEVHLEKMGKSGALFDLVKLNDVSKDRIAAMKATDVYEYYTAWAKEFDAEMYKLVTENETMAKEIFNIDKEGPKPRKDFAKWDEVKDKIFYFFDELFYKESAEQIELPKGVTLEAAKEIVETYKKEFKFDVESQEAWFDDLKEIGIRLGYCANRKEFKANPDQYKGMISDVAGAVRAALTHRTNSPDIYTIMQIIGEENTRNRFDKFLNI</sequence>
<dbReference type="Pfam" id="PF19269">
    <property type="entry name" value="Anticodon_2"/>
    <property type="match status" value="1"/>
</dbReference>
<evidence type="ECO:0000256" key="6">
    <source>
        <dbReference type="ARBA" id="ARBA00023146"/>
    </source>
</evidence>
<accession>A0AAE2V417</accession>
<comment type="caution">
    <text evidence="10">The sequence shown here is derived from an EMBL/GenBank/DDBJ whole genome shotgun (WGS) entry which is preliminary data.</text>
</comment>
<organism evidence="10 11">
    <name type="scientific">Clostridium beijerinckii</name>
    <name type="common">Clostridium MP</name>
    <dbReference type="NCBI Taxonomy" id="1520"/>
    <lineage>
        <taxon>Bacteria</taxon>
        <taxon>Bacillati</taxon>
        <taxon>Bacillota</taxon>
        <taxon>Clostridia</taxon>
        <taxon>Eubacteriales</taxon>
        <taxon>Clostridiaceae</taxon>
        <taxon>Clostridium</taxon>
    </lineage>
</organism>
<evidence type="ECO:0000313" key="11">
    <source>
        <dbReference type="Proteomes" id="UP000631418"/>
    </source>
</evidence>
<evidence type="ECO:0000256" key="5">
    <source>
        <dbReference type="ARBA" id="ARBA00022917"/>
    </source>
</evidence>
<keyword evidence="7" id="KW-0963">Cytoplasm</keyword>
<keyword evidence="2 7" id="KW-0436">Ligase</keyword>
<dbReference type="GO" id="GO:0005829">
    <property type="term" value="C:cytosol"/>
    <property type="evidence" value="ECO:0007669"/>
    <property type="project" value="TreeGrafter"/>
</dbReference>
<reference evidence="10" key="1">
    <citation type="submission" date="2020-11" db="EMBL/GenBank/DDBJ databases">
        <authorList>
            <person name="Thieme N."/>
            <person name="Liebl W."/>
            <person name="Zverlov V."/>
        </authorList>
    </citation>
    <scope>NUCLEOTIDE SEQUENCE</scope>
    <source>
        <strain evidence="10">NT08</strain>
    </source>
</reference>
<evidence type="ECO:0000256" key="7">
    <source>
        <dbReference type="HAMAP-Rule" id="MF_00022"/>
    </source>
</evidence>
<evidence type="ECO:0000256" key="3">
    <source>
        <dbReference type="ARBA" id="ARBA00022741"/>
    </source>
</evidence>
<dbReference type="EC" id="6.1.1.17" evidence="7"/>
<feature type="short sequence motif" description="'HIGH' region" evidence="7">
    <location>
        <begin position="41"/>
        <end position="51"/>
    </location>
</feature>
<dbReference type="InterPro" id="IPR004527">
    <property type="entry name" value="Glu-tRNA-ligase_bac/mito"/>
</dbReference>
<dbReference type="NCBIfam" id="TIGR00464">
    <property type="entry name" value="gltX_bact"/>
    <property type="match status" value="1"/>
</dbReference>
<dbReference type="InterPro" id="IPR008925">
    <property type="entry name" value="aa_tRNA-synth_I_cd-bd_sf"/>
</dbReference>
<dbReference type="Gene3D" id="3.40.50.620">
    <property type="entry name" value="HUPs"/>
    <property type="match status" value="1"/>
</dbReference>
<evidence type="ECO:0000256" key="2">
    <source>
        <dbReference type="ARBA" id="ARBA00022598"/>
    </source>
</evidence>
<dbReference type="Pfam" id="PF00749">
    <property type="entry name" value="tRNA-synt_1c"/>
    <property type="match status" value="1"/>
</dbReference>
<dbReference type="SUPFAM" id="SSF48163">
    <property type="entry name" value="An anticodon-binding domain of class I aminoacyl-tRNA synthetases"/>
    <property type="match status" value="1"/>
</dbReference>
<dbReference type="OMA" id="GYYGRWA"/>
<feature type="domain" description="Glutamyl/glutaminyl-tRNA synthetase class Ib catalytic" evidence="8">
    <location>
        <begin position="36"/>
        <end position="324"/>
    </location>
</feature>
<feature type="domain" description="Aminoacyl-tRNA synthetase class I anticodon-binding" evidence="9">
    <location>
        <begin position="512"/>
        <end position="550"/>
    </location>
</feature>
<keyword evidence="5 7" id="KW-0648">Protein biosynthesis</keyword>
<dbReference type="PANTHER" id="PTHR43311">
    <property type="entry name" value="GLUTAMATE--TRNA LIGASE"/>
    <property type="match status" value="1"/>
</dbReference>
<keyword evidence="6 7" id="KW-0030">Aminoacyl-tRNA synthetase</keyword>
<comment type="subunit">
    <text evidence="7">Monomer.</text>
</comment>
<dbReference type="HAMAP" id="MF_00022">
    <property type="entry name" value="Glu_tRNA_synth_type1"/>
    <property type="match status" value="1"/>
</dbReference>
<evidence type="ECO:0000256" key="4">
    <source>
        <dbReference type="ARBA" id="ARBA00022840"/>
    </source>
</evidence>
<dbReference type="PRINTS" id="PR00987">
    <property type="entry name" value="TRNASYNTHGLU"/>
</dbReference>
<comment type="similarity">
    <text evidence="1 7">Belongs to the class-I aminoacyl-tRNA synthetase family. Glutamate--tRNA ligase type 1 subfamily.</text>
</comment>
<feature type="short sequence motif" description="'KMSKS' region" evidence="7">
    <location>
        <begin position="293"/>
        <end position="297"/>
    </location>
</feature>
<dbReference type="EMBL" id="JADOEF010000004">
    <property type="protein sequence ID" value="MBF7812021.1"/>
    <property type="molecule type" value="Genomic_DNA"/>
</dbReference>
<comment type="subcellular location">
    <subcellularLocation>
        <location evidence="7">Cytoplasm</location>
    </subcellularLocation>
</comment>
<dbReference type="GO" id="GO:0004818">
    <property type="term" value="F:glutamate-tRNA ligase activity"/>
    <property type="evidence" value="ECO:0007669"/>
    <property type="project" value="UniProtKB-UniRule"/>
</dbReference>
<comment type="function">
    <text evidence="7">Catalyzes the attachment of glutamate to tRNA(Glu) in a two-step reaction: glutamate is first activated by ATP to form Glu-AMP and then transferred to the acceptor end of tRNA(Glu).</text>
</comment>
<dbReference type="GO" id="GO:0000049">
    <property type="term" value="F:tRNA binding"/>
    <property type="evidence" value="ECO:0007669"/>
    <property type="project" value="InterPro"/>
</dbReference>